<feature type="domain" description="DUF7029" evidence="3">
    <location>
        <begin position="82"/>
        <end position="184"/>
    </location>
</feature>
<reference evidence="6" key="1">
    <citation type="journal article" date="2016" name="Genome Announc.">
        <title>Draft genome sequences of fungus Aspergillus calidoustus.</title>
        <authorList>
            <person name="Horn F."/>
            <person name="Linde J."/>
            <person name="Mattern D.J."/>
            <person name="Walther G."/>
            <person name="Guthke R."/>
            <person name="Scherlach K."/>
            <person name="Martin K."/>
            <person name="Brakhage A.A."/>
            <person name="Petzke L."/>
            <person name="Valiante V."/>
        </authorList>
    </citation>
    <scope>NUCLEOTIDE SEQUENCE [LARGE SCALE GENOMIC DNA]</scope>
    <source>
        <strain evidence="6">SF006504</strain>
    </source>
</reference>
<feature type="domain" description="DUF7223" evidence="4">
    <location>
        <begin position="214"/>
        <end position="461"/>
    </location>
</feature>
<proteinExistence type="predicted"/>
<feature type="compositionally biased region" description="Acidic residues" evidence="1">
    <location>
        <begin position="504"/>
        <end position="517"/>
    </location>
</feature>
<dbReference type="EMBL" id="CDMC01000012">
    <property type="protein sequence ID" value="CEL08612.1"/>
    <property type="molecule type" value="Genomic_DNA"/>
</dbReference>
<sequence length="875" mass="97684">MFRPTLIIATLWFLLHLVPALNISPPTSELIRLPRELWDTESITKRDDGVGSIVLSDHEEFRWASTDTPHEKAVVVSMVAYSKQNEKILDMDRFAFALESASCNAEDMHIKFKHKLIYQAAKIAWQWVNYNDLRSFVLVPSWKGCGADKSHDPFVVSSVTFDDKTQRVNMVATQSTWKKVMNTFVLDFGEVVLGGDDKTKRDIIPDLDAKFRLDVGATLPQQIFKWQVNRGVLNASVTANCNECGTSGTLVFAGHVEASLGWDGFEVDKFEISVRPEGVQAHVGLSLDFLGHLDYSSFVRPSQEFEILEIPASGWNIRGIFEFGPRILLNAGYSIDYIEGVASVGAGITARIPDTAIAKLDLLAEDSVDVSGWAPVIETDPLEAQAQINAQATLYTEIALSVSLTVLDDNGFGVDIALKVPEVTVTTSAGGNINGFCENDPDPWGIMVEATVGANLALEGWKELDGDKDKLFGVDLFDKDDLYVFPQFCFSFGGLSEGFCLAEESPEEDDDDDDDDDRLAGRSLNSTDSHLLARQGPMGDRTVKLDCDNKGEHAWPVLEYPQPATLREDGSIPIAKPSVPCPKSEKNCEIKDADITLIWDDMSQRSIVEKDNRDWFQTTRQKRWDAEHIYEGNWIAKYITHVAEVAGWVNAAGAGCHADVITLINAPPAADNPTPEGADAPDKVSKALMQQLATIATYEDRIAILQMTQNTMKFRMFNGDSLIAYFENDEDNSTPKPVPNNHGRRSCDLARIVTTCKYMYNEHILARMNTTVLAIESVLKAMDEDEAIPKPKDKPDFSFVKEHRVFFEKTWVAGFEHAQNELYEHAEWLSRQPGAQAELGPDIWDDITELAKNDREILWDFCPERHLDTWLTPLE</sequence>
<evidence type="ECO:0000259" key="4">
    <source>
        <dbReference type="Pfam" id="PF23865"/>
    </source>
</evidence>
<feature type="region of interest" description="Disordered" evidence="1">
    <location>
        <begin position="503"/>
        <end position="535"/>
    </location>
</feature>
<dbReference type="InterPro" id="IPR055647">
    <property type="entry name" value="DUF7223"/>
</dbReference>
<dbReference type="OrthoDB" id="160645at2759"/>
<dbReference type="Proteomes" id="UP000054771">
    <property type="component" value="Unassembled WGS sequence"/>
</dbReference>
<accession>A0A0U5H3Z3</accession>
<gene>
    <name evidence="5" type="ORF">ASPCAL11760</name>
</gene>
<dbReference type="InterPro" id="IPR054293">
    <property type="entry name" value="DUF7029"/>
</dbReference>
<evidence type="ECO:0000256" key="1">
    <source>
        <dbReference type="SAM" id="MobiDB-lite"/>
    </source>
</evidence>
<feature type="signal peptide" evidence="2">
    <location>
        <begin position="1"/>
        <end position="20"/>
    </location>
</feature>
<keyword evidence="6" id="KW-1185">Reference proteome</keyword>
<feature type="chain" id="PRO_5006858343" evidence="2">
    <location>
        <begin position="21"/>
        <end position="875"/>
    </location>
</feature>
<evidence type="ECO:0000259" key="3">
    <source>
        <dbReference type="Pfam" id="PF22974"/>
    </source>
</evidence>
<dbReference type="AlphaFoldDB" id="A0A0U5H3Z3"/>
<evidence type="ECO:0000313" key="6">
    <source>
        <dbReference type="Proteomes" id="UP000054771"/>
    </source>
</evidence>
<dbReference type="OMA" id="ANCNDCG"/>
<dbReference type="Pfam" id="PF22974">
    <property type="entry name" value="DUF7029"/>
    <property type="match status" value="1"/>
</dbReference>
<evidence type="ECO:0000313" key="5">
    <source>
        <dbReference type="EMBL" id="CEL08612.1"/>
    </source>
</evidence>
<name>A0A0U5H3Z3_ASPCI</name>
<protein>
    <submittedName>
        <fullName evidence="5">Uncharacterized protein</fullName>
    </submittedName>
</protein>
<organism evidence="5 6">
    <name type="scientific">Aspergillus calidoustus</name>
    <dbReference type="NCBI Taxonomy" id="454130"/>
    <lineage>
        <taxon>Eukaryota</taxon>
        <taxon>Fungi</taxon>
        <taxon>Dikarya</taxon>
        <taxon>Ascomycota</taxon>
        <taxon>Pezizomycotina</taxon>
        <taxon>Eurotiomycetes</taxon>
        <taxon>Eurotiomycetidae</taxon>
        <taxon>Eurotiales</taxon>
        <taxon>Aspergillaceae</taxon>
        <taxon>Aspergillus</taxon>
        <taxon>Aspergillus subgen. Nidulantes</taxon>
    </lineage>
</organism>
<keyword evidence="2" id="KW-0732">Signal</keyword>
<dbReference type="Pfam" id="PF23865">
    <property type="entry name" value="DUF7223"/>
    <property type="match status" value="1"/>
</dbReference>
<evidence type="ECO:0000256" key="2">
    <source>
        <dbReference type="SAM" id="SignalP"/>
    </source>
</evidence>